<keyword evidence="1" id="KW-0812">Transmembrane</keyword>
<protein>
    <recommendedName>
        <fullName evidence="4">NADH dehydrogenase subunit 5</fullName>
    </recommendedName>
</protein>
<evidence type="ECO:0000313" key="3">
    <source>
        <dbReference type="Proteomes" id="UP001549257"/>
    </source>
</evidence>
<comment type="caution">
    <text evidence="2">The sequence shown here is derived from an EMBL/GenBank/DDBJ whole genome shotgun (WGS) entry which is preliminary data.</text>
</comment>
<gene>
    <name evidence="2" type="ORF">ABIE21_002589</name>
</gene>
<dbReference type="Proteomes" id="UP001549257">
    <property type="component" value="Unassembled WGS sequence"/>
</dbReference>
<keyword evidence="1" id="KW-0472">Membrane</keyword>
<proteinExistence type="predicted"/>
<reference evidence="2 3" key="1">
    <citation type="submission" date="2024-06" db="EMBL/GenBank/DDBJ databases">
        <title>Sorghum-associated microbial communities from plants grown in Nebraska, USA.</title>
        <authorList>
            <person name="Schachtman D."/>
        </authorList>
    </citation>
    <scope>NUCLEOTIDE SEQUENCE [LARGE SCALE GENOMIC DNA]</scope>
    <source>
        <strain evidence="2 3">2857</strain>
    </source>
</reference>
<keyword evidence="3" id="KW-1185">Reference proteome</keyword>
<accession>A0ABV2QPV7</accession>
<feature type="transmembrane region" description="Helical" evidence="1">
    <location>
        <begin position="6"/>
        <end position="24"/>
    </location>
</feature>
<sequence length="33" mass="3689">MEIGPFIVPIILVVVGFAGSIYGVRMRRRGRDL</sequence>
<dbReference type="EMBL" id="JBEPSJ010000003">
    <property type="protein sequence ID" value="MET4583070.1"/>
    <property type="molecule type" value="Genomic_DNA"/>
</dbReference>
<organism evidence="2 3">
    <name type="scientific">Conyzicola nivalis</name>
    <dbReference type="NCBI Taxonomy" id="1477021"/>
    <lineage>
        <taxon>Bacteria</taxon>
        <taxon>Bacillati</taxon>
        <taxon>Actinomycetota</taxon>
        <taxon>Actinomycetes</taxon>
        <taxon>Micrococcales</taxon>
        <taxon>Microbacteriaceae</taxon>
        <taxon>Conyzicola</taxon>
    </lineage>
</organism>
<keyword evidence="1" id="KW-1133">Transmembrane helix</keyword>
<evidence type="ECO:0000256" key="1">
    <source>
        <dbReference type="SAM" id="Phobius"/>
    </source>
</evidence>
<evidence type="ECO:0000313" key="2">
    <source>
        <dbReference type="EMBL" id="MET4583070.1"/>
    </source>
</evidence>
<name>A0ABV2QPV7_9MICO</name>
<evidence type="ECO:0008006" key="4">
    <source>
        <dbReference type="Google" id="ProtNLM"/>
    </source>
</evidence>